<keyword evidence="5" id="KW-0699">rRNA-binding</keyword>
<reference evidence="8" key="1">
    <citation type="journal article" date="2015" name="ISME J.">
        <title>Aquifer environment selects for microbial species cohorts in sediment and groundwater.</title>
        <authorList>
            <person name="Hug L.A."/>
            <person name="Thomas B.C."/>
            <person name="Brown C.T."/>
            <person name="Frischkorn K.R."/>
            <person name="Williams K.H."/>
            <person name="Tringe S.G."/>
            <person name="Banfield J.F."/>
        </authorList>
    </citation>
    <scope>NUCLEOTIDE SEQUENCE</scope>
</reference>
<evidence type="ECO:0000259" key="7">
    <source>
        <dbReference type="SMART" id="SM00739"/>
    </source>
</evidence>
<dbReference type="Gene3D" id="2.30.30.30">
    <property type="match status" value="1"/>
</dbReference>
<evidence type="ECO:0000313" key="8">
    <source>
        <dbReference type="EMBL" id="AKQ01033.1"/>
    </source>
</evidence>
<dbReference type="AlphaFoldDB" id="A0A0H4T0L0"/>
<comment type="similarity">
    <text evidence="1 5 6">Belongs to the universal ribosomal protein uL24 family.</text>
</comment>
<comment type="function">
    <text evidence="5">One of two assembly initiator proteins, it binds directly to the 5'-end of the 23S rRNA, where it nucleates assembly of the 50S subunit.</text>
</comment>
<dbReference type="GO" id="GO:0005840">
    <property type="term" value="C:ribosome"/>
    <property type="evidence" value="ECO:0007669"/>
    <property type="project" value="UniProtKB-KW"/>
</dbReference>
<dbReference type="SMART" id="SM00739">
    <property type="entry name" value="KOW"/>
    <property type="match status" value="1"/>
</dbReference>
<dbReference type="Pfam" id="PF17136">
    <property type="entry name" value="ribosomal_L24"/>
    <property type="match status" value="1"/>
</dbReference>
<dbReference type="InterPro" id="IPR057264">
    <property type="entry name" value="Ribosomal_uL24_C"/>
</dbReference>
<accession>A0A0H4T0L0</accession>
<comment type="function">
    <text evidence="5">One of the proteins that surrounds the polypeptide exit tunnel on the outside of the subunit.</text>
</comment>
<sequence>MNIRKGDTVVVLAGKDRGKRGTVERVERTKRGLGIVVPGINMAKRHKRPQSRTQQAGILDIPVPLHISNVQVVCPRCDKPTRIGHALLEEGARRIRVCKHCGEQIEVTS</sequence>
<evidence type="ECO:0000256" key="1">
    <source>
        <dbReference type="ARBA" id="ARBA00010618"/>
    </source>
</evidence>
<dbReference type="InterPro" id="IPR008991">
    <property type="entry name" value="Translation_prot_SH3-like_sf"/>
</dbReference>
<dbReference type="InterPro" id="IPR005824">
    <property type="entry name" value="KOW"/>
</dbReference>
<dbReference type="InterPro" id="IPR003256">
    <property type="entry name" value="Ribosomal_uL24"/>
</dbReference>
<dbReference type="GO" id="GO:0003735">
    <property type="term" value="F:structural constituent of ribosome"/>
    <property type="evidence" value="ECO:0007669"/>
    <property type="project" value="InterPro"/>
</dbReference>
<gene>
    <name evidence="5" type="primary">rplX</name>
</gene>
<keyword evidence="5" id="KW-0694">RNA-binding</keyword>
<dbReference type="InterPro" id="IPR014722">
    <property type="entry name" value="Rib_uL2_dom2"/>
</dbReference>
<dbReference type="NCBIfam" id="TIGR01079">
    <property type="entry name" value="rplX_bact"/>
    <property type="match status" value="1"/>
</dbReference>
<evidence type="ECO:0000256" key="3">
    <source>
        <dbReference type="ARBA" id="ARBA00023274"/>
    </source>
</evidence>
<dbReference type="SUPFAM" id="SSF50104">
    <property type="entry name" value="Translation proteins SH3-like domain"/>
    <property type="match status" value="1"/>
</dbReference>
<keyword evidence="2 5" id="KW-0689">Ribosomal protein</keyword>
<proteinExistence type="inferred from homology"/>
<dbReference type="PANTHER" id="PTHR12903">
    <property type="entry name" value="MITOCHONDRIAL RIBOSOMAL PROTEIN L24"/>
    <property type="match status" value="1"/>
</dbReference>
<organism evidence="8">
    <name type="scientific">uncultured Chloroflexi bacterium Rifle_16ft_4_minimus_1380</name>
    <dbReference type="NCBI Taxonomy" id="1665057"/>
    <lineage>
        <taxon>Bacteria</taxon>
        <taxon>Bacillati</taxon>
        <taxon>Chloroflexota</taxon>
        <taxon>environmental samples</taxon>
    </lineage>
</organism>
<evidence type="ECO:0000256" key="2">
    <source>
        <dbReference type="ARBA" id="ARBA00022980"/>
    </source>
</evidence>
<evidence type="ECO:0000256" key="4">
    <source>
        <dbReference type="ARBA" id="ARBA00035206"/>
    </source>
</evidence>
<dbReference type="GO" id="GO:1990904">
    <property type="term" value="C:ribonucleoprotein complex"/>
    <property type="evidence" value="ECO:0007669"/>
    <property type="project" value="UniProtKB-KW"/>
</dbReference>
<dbReference type="HAMAP" id="MF_01326_B">
    <property type="entry name" value="Ribosomal_uL24_B"/>
    <property type="match status" value="1"/>
</dbReference>
<protein>
    <recommendedName>
        <fullName evidence="4 5">Large ribosomal subunit protein uL24</fullName>
    </recommendedName>
</protein>
<name>A0A0H4T0L0_9CHLR</name>
<dbReference type="EMBL" id="KT006947">
    <property type="protein sequence ID" value="AKQ01033.1"/>
    <property type="molecule type" value="Genomic_DNA"/>
</dbReference>
<dbReference type="GO" id="GO:0006412">
    <property type="term" value="P:translation"/>
    <property type="evidence" value="ECO:0007669"/>
    <property type="project" value="UniProtKB-UniRule"/>
</dbReference>
<dbReference type="GO" id="GO:0019843">
    <property type="term" value="F:rRNA binding"/>
    <property type="evidence" value="ECO:0007669"/>
    <property type="project" value="UniProtKB-UniRule"/>
</dbReference>
<dbReference type="InterPro" id="IPR005825">
    <property type="entry name" value="Ribosomal_uL24_CS"/>
</dbReference>
<dbReference type="Pfam" id="PF00467">
    <property type="entry name" value="KOW"/>
    <property type="match status" value="1"/>
</dbReference>
<dbReference type="InterPro" id="IPR041988">
    <property type="entry name" value="Ribosomal_uL24_KOW"/>
</dbReference>
<keyword evidence="3 5" id="KW-0687">Ribonucleoprotein</keyword>
<feature type="domain" description="KOW" evidence="7">
    <location>
        <begin position="2"/>
        <end position="29"/>
    </location>
</feature>
<dbReference type="PROSITE" id="PS01108">
    <property type="entry name" value="RIBOSOMAL_L24"/>
    <property type="match status" value="1"/>
</dbReference>
<evidence type="ECO:0000256" key="6">
    <source>
        <dbReference type="RuleBase" id="RU003477"/>
    </source>
</evidence>
<evidence type="ECO:0000256" key="5">
    <source>
        <dbReference type="HAMAP-Rule" id="MF_01326"/>
    </source>
</evidence>
<comment type="subunit">
    <text evidence="5">Part of the 50S ribosomal subunit.</text>
</comment>
<dbReference type="CDD" id="cd06089">
    <property type="entry name" value="KOW_RPL26"/>
    <property type="match status" value="1"/>
</dbReference>